<accession>A0ABV1FW92</accession>
<name>A0ABV1FW92_9BACT</name>
<comment type="caution">
    <text evidence="1">The sequence shown here is derived from an EMBL/GenBank/DDBJ whole genome shotgun (WGS) entry which is preliminary data.</text>
</comment>
<protein>
    <submittedName>
        <fullName evidence="1">Uncharacterized protein</fullName>
    </submittedName>
</protein>
<gene>
    <name evidence="1" type="ORF">AAAT87_03865</name>
</gene>
<dbReference type="RefSeq" id="WP_349225686.1">
    <property type="nucleotide sequence ID" value="NZ_JBBNFG020000004.1"/>
</dbReference>
<evidence type="ECO:0000313" key="2">
    <source>
        <dbReference type="Proteomes" id="UP001465717"/>
    </source>
</evidence>
<sequence length="189" mass="22333">MANWASTSYRIESKQKDLQEIYDLFMEFNENGRTPFDNLTDKNWEGNIVWALGGDTNNYYLRGFIQSCEISEGMLSIEAEEAWGASDFRHFLENHYKDMKVYFMVEEDGDCVYATNDSEGKYFSCRFVVDSCLDGAYDYECFNTEKEALHYIAELLEVDSISVEQLETWQKYHEKEDDYLYFNEYKIVA</sequence>
<evidence type="ECO:0000313" key="1">
    <source>
        <dbReference type="EMBL" id="MEQ2507418.1"/>
    </source>
</evidence>
<proteinExistence type="predicted"/>
<reference evidence="1 2" key="1">
    <citation type="submission" date="2024-04" db="EMBL/GenBank/DDBJ databases">
        <title>Human intestinal bacterial collection.</title>
        <authorList>
            <person name="Pauvert C."/>
            <person name="Hitch T.C.A."/>
            <person name="Clavel T."/>
        </authorList>
    </citation>
    <scope>NUCLEOTIDE SEQUENCE [LARGE SCALE GENOMIC DNA]</scope>
    <source>
        <strain evidence="1 2">CLA-AA-H174</strain>
    </source>
</reference>
<keyword evidence="2" id="KW-1185">Reference proteome</keyword>
<dbReference type="Proteomes" id="UP001465717">
    <property type="component" value="Unassembled WGS sequence"/>
</dbReference>
<organism evidence="1 2">
    <name type="scientific">Segatella sinensis</name>
    <dbReference type="NCBI Taxonomy" id="3085167"/>
    <lineage>
        <taxon>Bacteria</taxon>
        <taxon>Pseudomonadati</taxon>
        <taxon>Bacteroidota</taxon>
        <taxon>Bacteroidia</taxon>
        <taxon>Bacteroidales</taxon>
        <taxon>Prevotellaceae</taxon>
        <taxon>Segatella</taxon>
    </lineage>
</organism>
<dbReference type="EMBL" id="JBBNGE010000008">
    <property type="protein sequence ID" value="MEQ2507418.1"/>
    <property type="molecule type" value="Genomic_DNA"/>
</dbReference>